<dbReference type="Pfam" id="PF11248">
    <property type="entry name" value="DUF3046"/>
    <property type="match status" value="1"/>
</dbReference>
<evidence type="ECO:0008006" key="3">
    <source>
        <dbReference type="Google" id="ProtNLM"/>
    </source>
</evidence>
<protein>
    <recommendedName>
        <fullName evidence="3">DUF3046 domain-containing protein</fullName>
    </recommendedName>
</protein>
<organism evidence="2">
    <name type="scientific">bioreactor metagenome</name>
    <dbReference type="NCBI Taxonomy" id="1076179"/>
    <lineage>
        <taxon>unclassified sequences</taxon>
        <taxon>metagenomes</taxon>
        <taxon>ecological metagenomes</taxon>
    </lineage>
</organism>
<gene>
    <name evidence="2" type="ORF">SDC9_126790</name>
</gene>
<name>A0A645CS67_9ZZZZ</name>
<accession>A0A645CS67</accession>
<evidence type="ECO:0000313" key="2">
    <source>
        <dbReference type="EMBL" id="MPM79749.1"/>
    </source>
</evidence>
<comment type="caution">
    <text evidence="2">The sequence shown here is derived from an EMBL/GenBank/DDBJ whole genome shotgun (WGS) entry which is preliminary data.</text>
</comment>
<feature type="region of interest" description="Disordered" evidence="1">
    <location>
        <begin position="1"/>
        <end position="30"/>
    </location>
</feature>
<sequence length="162" mass="17349">MQEGGQRLSGSGGRNHQGVFTGADGPPGRALRRCRAIEGAGEPGAGGLTESSQRVEWHLVVHVAIVDAATDKNSTSIRRQRFTRGLAEHLPTARSVGAMREAELWQRLVAQLGSGYARVWAEQVVLADLGGRTVSEALAAGVPCKTIWRAAWAHLELPAHDR</sequence>
<dbReference type="EMBL" id="VSSQ01029571">
    <property type="protein sequence ID" value="MPM79749.1"/>
    <property type="molecule type" value="Genomic_DNA"/>
</dbReference>
<evidence type="ECO:0000256" key="1">
    <source>
        <dbReference type="SAM" id="MobiDB-lite"/>
    </source>
</evidence>
<dbReference type="InterPro" id="IPR021408">
    <property type="entry name" value="DUF3046"/>
</dbReference>
<reference evidence="2" key="1">
    <citation type="submission" date="2019-08" db="EMBL/GenBank/DDBJ databases">
        <authorList>
            <person name="Kucharzyk K."/>
            <person name="Murdoch R.W."/>
            <person name="Higgins S."/>
            <person name="Loffler F."/>
        </authorList>
    </citation>
    <scope>NUCLEOTIDE SEQUENCE</scope>
</reference>
<proteinExistence type="predicted"/>
<dbReference type="AlphaFoldDB" id="A0A645CS67"/>